<keyword evidence="1" id="KW-0479">Metal-binding</keyword>
<dbReference type="PROSITE" id="PS50157">
    <property type="entry name" value="ZINC_FINGER_C2H2_2"/>
    <property type="match status" value="1"/>
</dbReference>
<evidence type="ECO:0000313" key="4">
    <source>
        <dbReference type="Proteomes" id="UP001458880"/>
    </source>
</evidence>
<dbReference type="AlphaFoldDB" id="A0AAW1KQR0"/>
<gene>
    <name evidence="3" type="ORF">QE152_g19542</name>
</gene>
<evidence type="ECO:0000259" key="2">
    <source>
        <dbReference type="PROSITE" id="PS50157"/>
    </source>
</evidence>
<comment type="caution">
    <text evidence="3">The sequence shown here is derived from an EMBL/GenBank/DDBJ whole genome shotgun (WGS) entry which is preliminary data.</text>
</comment>
<organism evidence="3 4">
    <name type="scientific">Popillia japonica</name>
    <name type="common">Japanese beetle</name>
    <dbReference type="NCBI Taxonomy" id="7064"/>
    <lineage>
        <taxon>Eukaryota</taxon>
        <taxon>Metazoa</taxon>
        <taxon>Ecdysozoa</taxon>
        <taxon>Arthropoda</taxon>
        <taxon>Hexapoda</taxon>
        <taxon>Insecta</taxon>
        <taxon>Pterygota</taxon>
        <taxon>Neoptera</taxon>
        <taxon>Endopterygota</taxon>
        <taxon>Coleoptera</taxon>
        <taxon>Polyphaga</taxon>
        <taxon>Scarabaeiformia</taxon>
        <taxon>Scarabaeidae</taxon>
        <taxon>Rutelinae</taxon>
        <taxon>Popillia</taxon>
    </lineage>
</organism>
<dbReference type="SMART" id="SM00355">
    <property type="entry name" value="ZnF_C2H2"/>
    <property type="match status" value="2"/>
</dbReference>
<protein>
    <recommendedName>
        <fullName evidence="2">C2H2-type domain-containing protein</fullName>
    </recommendedName>
</protein>
<feature type="domain" description="C2H2-type" evidence="2">
    <location>
        <begin position="11"/>
        <end position="38"/>
    </location>
</feature>
<dbReference type="Gene3D" id="3.30.160.60">
    <property type="entry name" value="Classic Zinc Finger"/>
    <property type="match status" value="1"/>
</dbReference>
<evidence type="ECO:0000313" key="3">
    <source>
        <dbReference type="EMBL" id="KAK9722662.1"/>
    </source>
</evidence>
<keyword evidence="1" id="KW-0863">Zinc-finger</keyword>
<name>A0AAW1KQR0_POPJA</name>
<dbReference type="InterPro" id="IPR013087">
    <property type="entry name" value="Znf_C2H2_type"/>
</dbReference>
<dbReference type="Proteomes" id="UP001458880">
    <property type="component" value="Unassembled WGS sequence"/>
</dbReference>
<feature type="non-terminal residue" evidence="3">
    <location>
        <position position="1"/>
    </location>
</feature>
<keyword evidence="4" id="KW-1185">Reference proteome</keyword>
<reference evidence="3 4" key="1">
    <citation type="journal article" date="2024" name="BMC Genomics">
        <title>De novo assembly and annotation of Popillia japonica's genome with initial clues to its potential as an invasive pest.</title>
        <authorList>
            <person name="Cucini C."/>
            <person name="Boschi S."/>
            <person name="Funari R."/>
            <person name="Cardaioli E."/>
            <person name="Iannotti N."/>
            <person name="Marturano G."/>
            <person name="Paoli F."/>
            <person name="Bruttini M."/>
            <person name="Carapelli A."/>
            <person name="Frati F."/>
            <person name="Nardi F."/>
        </authorList>
    </citation>
    <scope>NUCLEOTIDE SEQUENCE [LARGE SCALE GENOMIC DNA]</scope>
    <source>
        <strain evidence="3">DMR45628</strain>
    </source>
</reference>
<sequence length="72" mass="8567">YILDRLGDYAYKCPSCCKAYKYPKNRNTHMKYECGQEPRFRCPVKACGYRGKRKAHLTSHITHRHRDLVGYI</sequence>
<dbReference type="GO" id="GO:0008270">
    <property type="term" value="F:zinc ion binding"/>
    <property type="evidence" value="ECO:0007669"/>
    <property type="project" value="UniProtKB-KW"/>
</dbReference>
<evidence type="ECO:0000256" key="1">
    <source>
        <dbReference type="PROSITE-ProRule" id="PRU00042"/>
    </source>
</evidence>
<accession>A0AAW1KQR0</accession>
<proteinExistence type="predicted"/>
<keyword evidence="1" id="KW-0862">Zinc</keyword>
<dbReference type="EMBL" id="JASPKY010000186">
    <property type="protein sequence ID" value="KAK9722662.1"/>
    <property type="molecule type" value="Genomic_DNA"/>
</dbReference>